<keyword evidence="9 15" id="KW-0067">ATP-binding</keyword>
<keyword evidence="3" id="KW-0813">Transport</keyword>
<dbReference type="InterPro" id="IPR036163">
    <property type="entry name" value="HMA_dom_sf"/>
</dbReference>
<evidence type="ECO:0000256" key="12">
    <source>
        <dbReference type="ARBA" id="ARBA00022989"/>
    </source>
</evidence>
<comment type="similarity">
    <text evidence="2 15">Belongs to the cation transport ATPase (P-type) (TC 3.A.3) family. Type IB subfamily.</text>
</comment>
<keyword evidence="14 15" id="KW-0472">Membrane</keyword>
<dbReference type="Gene3D" id="3.40.50.1000">
    <property type="entry name" value="HAD superfamily/HAD-like"/>
    <property type="match status" value="1"/>
</dbReference>
<dbReference type="InterPro" id="IPR023299">
    <property type="entry name" value="ATPase_P-typ_cyto_dom_N"/>
</dbReference>
<dbReference type="Pfam" id="PF00122">
    <property type="entry name" value="E1-E2_ATPase"/>
    <property type="match status" value="1"/>
</dbReference>
<gene>
    <name evidence="17" type="ORF">ACFPM8_10995</name>
</gene>
<feature type="transmembrane region" description="Helical" evidence="15">
    <location>
        <begin position="764"/>
        <end position="780"/>
    </location>
</feature>
<comment type="caution">
    <text evidence="17">The sequence shown here is derived from an EMBL/GenBank/DDBJ whole genome shotgun (WGS) entry which is preliminary data.</text>
</comment>
<evidence type="ECO:0000313" key="18">
    <source>
        <dbReference type="Proteomes" id="UP001596045"/>
    </source>
</evidence>
<evidence type="ECO:0000259" key="16">
    <source>
        <dbReference type="PROSITE" id="PS50846"/>
    </source>
</evidence>
<feature type="transmembrane region" description="Helical" evidence="15">
    <location>
        <begin position="271"/>
        <end position="289"/>
    </location>
</feature>
<evidence type="ECO:0000256" key="15">
    <source>
        <dbReference type="RuleBase" id="RU362081"/>
    </source>
</evidence>
<evidence type="ECO:0000256" key="13">
    <source>
        <dbReference type="ARBA" id="ARBA00023065"/>
    </source>
</evidence>
<dbReference type="InterPro" id="IPR036412">
    <property type="entry name" value="HAD-like_sf"/>
</dbReference>
<evidence type="ECO:0000256" key="10">
    <source>
        <dbReference type="ARBA" id="ARBA00022842"/>
    </source>
</evidence>
<dbReference type="PROSITE" id="PS00154">
    <property type="entry name" value="ATPASE_E1_E2"/>
    <property type="match status" value="1"/>
</dbReference>
<keyword evidence="13" id="KW-0406">Ion transport</keyword>
<dbReference type="Proteomes" id="UP001596045">
    <property type="component" value="Unassembled WGS sequence"/>
</dbReference>
<evidence type="ECO:0000256" key="1">
    <source>
        <dbReference type="ARBA" id="ARBA00004651"/>
    </source>
</evidence>
<dbReference type="Gene3D" id="3.40.1110.10">
    <property type="entry name" value="Calcium-transporting ATPase, cytoplasmic domain N"/>
    <property type="match status" value="1"/>
</dbReference>
<dbReference type="SUPFAM" id="SSF55008">
    <property type="entry name" value="HMA, heavy metal-associated domain"/>
    <property type="match status" value="1"/>
</dbReference>
<dbReference type="InterPro" id="IPR023214">
    <property type="entry name" value="HAD_sf"/>
</dbReference>
<keyword evidence="12 15" id="KW-1133">Transmembrane helix</keyword>
<feature type="transmembrane region" description="Helical" evidence="15">
    <location>
        <begin position="420"/>
        <end position="449"/>
    </location>
</feature>
<evidence type="ECO:0000256" key="3">
    <source>
        <dbReference type="ARBA" id="ARBA00022448"/>
    </source>
</evidence>
<feature type="transmembrane region" description="Helical" evidence="15">
    <location>
        <begin position="455"/>
        <end position="481"/>
    </location>
</feature>
<dbReference type="EMBL" id="JBHSMT010000014">
    <property type="protein sequence ID" value="MFC5474481.1"/>
    <property type="molecule type" value="Genomic_DNA"/>
</dbReference>
<evidence type="ECO:0000313" key="17">
    <source>
        <dbReference type="EMBL" id="MFC5474481.1"/>
    </source>
</evidence>
<evidence type="ECO:0000256" key="8">
    <source>
        <dbReference type="ARBA" id="ARBA00022741"/>
    </source>
</evidence>
<dbReference type="Pfam" id="PF00702">
    <property type="entry name" value="Hydrolase"/>
    <property type="match status" value="1"/>
</dbReference>
<dbReference type="CDD" id="cd00371">
    <property type="entry name" value="HMA"/>
    <property type="match status" value="1"/>
</dbReference>
<dbReference type="SUPFAM" id="SSF56784">
    <property type="entry name" value="HAD-like"/>
    <property type="match status" value="1"/>
</dbReference>
<evidence type="ECO:0000256" key="9">
    <source>
        <dbReference type="ARBA" id="ARBA00022840"/>
    </source>
</evidence>
<name>A0ABW0MC21_9BURK</name>
<feature type="transmembrane region" description="Helical" evidence="15">
    <location>
        <begin position="786"/>
        <end position="804"/>
    </location>
</feature>
<protein>
    <submittedName>
        <fullName evidence="17">Heavy metal translocating P-type ATPase</fullName>
    </submittedName>
</protein>
<dbReference type="InterPro" id="IPR001757">
    <property type="entry name" value="P_typ_ATPase"/>
</dbReference>
<keyword evidence="4 15" id="KW-1003">Cell membrane</keyword>
<dbReference type="PANTHER" id="PTHR43520">
    <property type="entry name" value="ATP7, ISOFORM B"/>
    <property type="match status" value="1"/>
</dbReference>
<evidence type="ECO:0000256" key="7">
    <source>
        <dbReference type="ARBA" id="ARBA00022723"/>
    </source>
</evidence>
<dbReference type="RefSeq" id="WP_378997711.1">
    <property type="nucleotide sequence ID" value="NZ_JBHSMT010000014.1"/>
</dbReference>
<dbReference type="Pfam" id="PF00403">
    <property type="entry name" value="HMA"/>
    <property type="match status" value="1"/>
</dbReference>
<feature type="domain" description="HMA" evidence="16">
    <location>
        <begin position="90"/>
        <end position="156"/>
    </location>
</feature>
<keyword evidence="8 15" id="KW-0547">Nucleotide-binding</keyword>
<sequence>MAQSTCFHCGLPVPANTGWLVAIDGVMRPMCCPGCRAVAQNIVDNGFGDYYSTRMGFSAATGQDDLIPVELLLYDSDGIATSADVDAYSCEAAFSVENIRCAACVWLIERRLARMPGVQKADMNAATGRLRVRWTRELCKPSDILQAMRAIGYAAYPFDPLRHGEQLEQARKTLFRQLFIAGLSMMQVMMYALPAYLANDGTMDADMTQLMRWASLLLTLPAMAYSAQPFFRGAWINLKQRMPGMDIPVALGIAAAFAASLAATWRGHGDVYFDSVTMFIFLLLGSRYLELAARRKAAAALESLQHALPVSALRMPGYPARRDIELTAAARLREGDVILVKPGAAVAADGVILEGDTEIDLALLTGESRTQRKFVGDSLPGGAGNATQAIVMRVTRAAADSTLSLMVKLIERAGQGKPQLALWADLVATWFVAILLLLAAAVFVVWHYLDPSRAWPIAIAVLVVSCPCALSLATPTALAAATERLLRQGVLIAQPHVLETLHRATHVIFDKTGTLTAGKPLLRNAETLGATPRAQCLLVAAALETSSAHPLAVPIVAAAEDCAAPPLTACEVQELAGQGLEGTVDGIRYRLGCAPFVRALTGCPLPQEASQGSQGGTVLYLGSGAGWLARFDLADGLRCDALQTVRQFQAGGKTVILLSGDEQTVAQRVADELGIGTALGQYLPDQKLAFVQGLQRDGAIVAMVGDGINDAAVLRAADVSFAMGSGAALAQMHADCVLLSGRLSSLCEVAVTAARTIAIIRQNLAWATLYNLLAIPAAAIGLLNPWLSGIGMSLSSALVVVNALRLRRMPHAQANADVSPVVCSNVNKTLQSG</sequence>
<dbReference type="Gene3D" id="2.70.150.10">
    <property type="entry name" value="Calcium-transporting ATPase, cytoplasmic transduction domain A"/>
    <property type="match status" value="1"/>
</dbReference>
<dbReference type="SUPFAM" id="SSF81653">
    <property type="entry name" value="Calcium ATPase, transduction domain A"/>
    <property type="match status" value="1"/>
</dbReference>
<evidence type="ECO:0000256" key="4">
    <source>
        <dbReference type="ARBA" id="ARBA00022475"/>
    </source>
</evidence>
<dbReference type="InterPro" id="IPR018303">
    <property type="entry name" value="ATPase_P-typ_P_site"/>
</dbReference>
<feature type="transmembrane region" description="Helical" evidence="15">
    <location>
        <begin position="210"/>
        <end position="227"/>
    </location>
</feature>
<dbReference type="InterPro" id="IPR008250">
    <property type="entry name" value="ATPase_P-typ_transduc_dom_A_sf"/>
</dbReference>
<dbReference type="Pfam" id="PF12156">
    <property type="entry name" value="ATPase-cat_bd"/>
    <property type="match status" value="1"/>
</dbReference>
<proteinExistence type="inferred from homology"/>
<keyword evidence="6 15" id="KW-0812">Transmembrane</keyword>
<keyword evidence="5" id="KW-0597">Phosphoprotein</keyword>
<evidence type="ECO:0000256" key="2">
    <source>
        <dbReference type="ARBA" id="ARBA00006024"/>
    </source>
</evidence>
<dbReference type="NCBIfam" id="TIGR01494">
    <property type="entry name" value="ATPase_P-type"/>
    <property type="match status" value="2"/>
</dbReference>
<keyword evidence="7 15" id="KW-0479">Metal-binding</keyword>
<feature type="transmembrane region" description="Helical" evidence="15">
    <location>
        <begin position="178"/>
        <end position="198"/>
    </location>
</feature>
<dbReference type="SUPFAM" id="SSF81665">
    <property type="entry name" value="Calcium ATPase, transmembrane domain M"/>
    <property type="match status" value="1"/>
</dbReference>
<keyword evidence="18" id="KW-1185">Reference proteome</keyword>
<keyword evidence="11" id="KW-1278">Translocase</keyword>
<keyword evidence="10" id="KW-0460">Magnesium</keyword>
<comment type="subcellular location">
    <subcellularLocation>
        <location evidence="1">Cell membrane</location>
        <topology evidence="1">Multi-pass membrane protein</topology>
    </subcellularLocation>
</comment>
<dbReference type="NCBIfam" id="TIGR01525">
    <property type="entry name" value="ATPase-IB_hvy"/>
    <property type="match status" value="1"/>
</dbReference>
<evidence type="ECO:0000256" key="5">
    <source>
        <dbReference type="ARBA" id="ARBA00022553"/>
    </source>
</evidence>
<dbReference type="InterPro" id="IPR006121">
    <property type="entry name" value="HMA_dom"/>
</dbReference>
<dbReference type="Gene3D" id="3.30.70.100">
    <property type="match status" value="1"/>
</dbReference>
<feature type="transmembrane region" description="Helical" evidence="15">
    <location>
        <begin position="247"/>
        <end position="265"/>
    </location>
</feature>
<dbReference type="PROSITE" id="PS50846">
    <property type="entry name" value="HMA_2"/>
    <property type="match status" value="1"/>
</dbReference>
<dbReference type="InterPro" id="IPR021993">
    <property type="entry name" value="ATPase-cat-bd"/>
</dbReference>
<reference evidence="18" key="1">
    <citation type="journal article" date="2019" name="Int. J. Syst. Evol. Microbiol.">
        <title>The Global Catalogue of Microorganisms (GCM) 10K type strain sequencing project: providing services to taxonomists for standard genome sequencing and annotation.</title>
        <authorList>
            <consortium name="The Broad Institute Genomics Platform"/>
            <consortium name="The Broad Institute Genome Sequencing Center for Infectious Disease"/>
            <person name="Wu L."/>
            <person name="Ma J."/>
        </authorList>
    </citation>
    <scope>NUCLEOTIDE SEQUENCE [LARGE SCALE GENOMIC DNA]</scope>
    <source>
        <strain evidence="18">JCM 17066</strain>
    </source>
</reference>
<dbReference type="InterPro" id="IPR023298">
    <property type="entry name" value="ATPase_P-typ_TM_dom_sf"/>
</dbReference>
<dbReference type="InterPro" id="IPR059000">
    <property type="entry name" value="ATPase_P-type_domA"/>
</dbReference>
<dbReference type="InterPro" id="IPR027256">
    <property type="entry name" value="P-typ_ATPase_IB"/>
</dbReference>
<dbReference type="PROSITE" id="PS01229">
    <property type="entry name" value="COF_2"/>
    <property type="match status" value="1"/>
</dbReference>
<dbReference type="PANTHER" id="PTHR43520:SF5">
    <property type="entry name" value="CATION-TRANSPORTING P-TYPE ATPASE-RELATED"/>
    <property type="match status" value="1"/>
</dbReference>
<evidence type="ECO:0000256" key="14">
    <source>
        <dbReference type="ARBA" id="ARBA00023136"/>
    </source>
</evidence>
<dbReference type="NCBIfam" id="TIGR01511">
    <property type="entry name" value="ATPase-IB1_Cu"/>
    <property type="match status" value="1"/>
</dbReference>
<evidence type="ECO:0000256" key="11">
    <source>
        <dbReference type="ARBA" id="ARBA00022967"/>
    </source>
</evidence>
<organism evidence="17 18">
    <name type="scientific">Paraherbaspirillum soli</name>
    <dbReference type="NCBI Taxonomy" id="631222"/>
    <lineage>
        <taxon>Bacteria</taxon>
        <taxon>Pseudomonadati</taxon>
        <taxon>Pseudomonadota</taxon>
        <taxon>Betaproteobacteria</taxon>
        <taxon>Burkholderiales</taxon>
        <taxon>Oxalobacteraceae</taxon>
        <taxon>Paraherbaspirillum</taxon>
    </lineage>
</organism>
<dbReference type="PRINTS" id="PR00119">
    <property type="entry name" value="CATATPASE"/>
</dbReference>
<evidence type="ECO:0000256" key="6">
    <source>
        <dbReference type="ARBA" id="ARBA00022692"/>
    </source>
</evidence>
<accession>A0ABW0MC21</accession>